<dbReference type="Gene3D" id="3.30.559.10">
    <property type="entry name" value="Chloramphenicol acetyltransferase-like domain"/>
    <property type="match status" value="1"/>
</dbReference>
<dbReference type="PANTHER" id="PTHR45527:SF1">
    <property type="entry name" value="FATTY ACID SYNTHASE"/>
    <property type="match status" value="1"/>
</dbReference>
<proteinExistence type="predicted"/>
<reference evidence="3 4" key="1">
    <citation type="journal article" date="2010" name="Stand. Genomic Sci.">
        <title>Complete genome sequence of Streptosporangium roseum type strain (NI 9100).</title>
        <authorList>
            <person name="Nolan M."/>
            <person name="Sikorski J."/>
            <person name="Jando M."/>
            <person name="Lucas S."/>
            <person name="Lapidus A."/>
            <person name="Glavina Del Rio T."/>
            <person name="Chen F."/>
            <person name="Tice H."/>
            <person name="Pitluck S."/>
            <person name="Cheng J.F."/>
            <person name="Chertkov O."/>
            <person name="Sims D."/>
            <person name="Meincke L."/>
            <person name="Brettin T."/>
            <person name="Han C."/>
            <person name="Detter J.C."/>
            <person name="Bruce D."/>
            <person name="Goodwin L."/>
            <person name="Land M."/>
            <person name="Hauser L."/>
            <person name="Chang Y.J."/>
            <person name="Jeffries C.D."/>
            <person name="Ivanova N."/>
            <person name="Mavromatis K."/>
            <person name="Mikhailova N."/>
            <person name="Chen A."/>
            <person name="Palaniappan K."/>
            <person name="Chain P."/>
            <person name="Rohde M."/>
            <person name="Goker M."/>
            <person name="Bristow J."/>
            <person name="Eisen J.A."/>
            <person name="Markowitz V."/>
            <person name="Hugenholtz P."/>
            <person name="Kyrpides N.C."/>
            <person name="Klenk H.P."/>
        </authorList>
    </citation>
    <scope>NUCLEOTIDE SEQUENCE [LARGE SCALE GENOMIC DNA]</scope>
    <source>
        <strain evidence="4">ATCC 12428 / DSM 43021 / JCM 3005 / NI 9100</strain>
    </source>
</reference>
<dbReference type="eggNOG" id="COG1020">
    <property type="taxonomic scope" value="Bacteria"/>
</dbReference>
<keyword evidence="4" id="KW-1185">Reference proteome</keyword>
<feature type="region of interest" description="Disordered" evidence="1">
    <location>
        <begin position="1"/>
        <end position="22"/>
    </location>
</feature>
<sequence>MTVHETTHATVHETTHAPNDLESRAPLAFNQEFLCAFDNGEADGAFGNRHTLVFGWRLSGAVDTGALQGALDDVVARHEALRTSIVRGTEDRYQRIHPPGSVELVVSDLPADDPRPRDVRAEEFLNELDAGTYSVGSLPHLRARLGRFDGNDAVLVLVLHHTAGDAWSMQVIIRDLAARYAARRGSEAPVLPDVHQYGEFAAWQLESAAGAEMGRALDYWGEKLRDARILAIPTDRPRDGGLTNVYAAHRFVFDRELTSATLNFSKAARSSAFMVMVAAYNVLLHKKTGVTDIVVPTFTSGRSDERFMETVGPIFNYLTLRTDITGCETFRDVVARTRATCFEAYGNDIPFPLIAHGNPGLVSPFADDGVAVVAFEVLQAPSEVEEEAIGGLTYSEIRRRVLPQPLSSHIPNGALWAMDVLPSGEIAGSLKFDRNRFDESTIVDLVSDFRQVLWNAVTGPDRPLREI</sequence>
<dbReference type="HOGENOM" id="CLU_000022_2_9_11"/>
<accession>D2B8S1</accession>
<dbReference type="GO" id="GO:0008610">
    <property type="term" value="P:lipid biosynthetic process"/>
    <property type="evidence" value="ECO:0007669"/>
    <property type="project" value="UniProtKB-ARBA"/>
</dbReference>
<protein>
    <submittedName>
        <fullName evidence="3">Non-ribosomal peptide synthetase modules and related protein-like protein</fullName>
    </submittedName>
</protein>
<dbReference type="Pfam" id="PF00668">
    <property type="entry name" value="Condensation"/>
    <property type="match status" value="1"/>
</dbReference>
<dbReference type="STRING" id="479432.Sros_6976"/>
<dbReference type="EMBL" id="CP001814">
    <property type="protein sequence ID" value="ACZ89677.1"/>
    <property type="molecule type" value="Genomic_DNA"/>
</dbReference>
<dbReference type="KEGG" id="sro:Sros_6976"/>
<dbReference type="GO" id="GO:0009366">
    <property type="term" value="C:enterobactin synthetase complex"/>
    <property type="evidence" value="ECO:0007669"/>
    <property type="project" value="TreeGrafter"/>
</dbReference>
<dbReference type="InterPro" id="IPR023213">
    <property type="entry name" value="CAT-like_dom_sf"/>
</dbReference>
<evidence type="ECO:0000313" key="3">
    <source>
        <dbReference type="EMBL" id="ACZ89677.1"/>
    </source>
</evidence>
<dbReference type="GO" id="GO:0031177">
    <property type="term" value="F:phosphopantetheine binding"/>
    <property type="evidence" value="ECO:0007669"/>
    <property type="project" value="TreeGrafter"/>
</dbReference>
<dbReference type="GO" id="GO:0043041">
    <property type="term" value="P:amino acid activation for nonribosomal peptide biosynthetic process"/>
    <property type="evidence" value="ECO:0007669"/>
    <property type="project" value="TreeGrafter"/>
</dbReference>
<name>D2B8S1_STRRD</name>
<dbReference type="GO" id="GO:0047527">
    <property type="term" value="F:2,3-dihydroxybenzoate-serine ligase activity"/>
    <property type="evidence" value="ECO:0007669"/>
    <property type="project" value="TreeGrafter"/>
</dbReference>
<dbReference type="RefSeq" id="WP_012893408.1">
    <property type="nucleotide sequence ID" value="NC_013595.1"/>
</dbReference>
<feature type="domain" description="Condensation" evidence="2">
    <location>
        <begin position="57"/>
        <end position="466"/>
    </location>
</feature>
<dbReference type="InterPro" id="IPR001242">
    <property type="entry name" value="Condensation_dom"/>
</dbReference>
<dbReference type="SUPFAM" id="SSF52777">
    <property type="entry name" value="CoA-dependent acyltransferases"/>
    <property type="match status" value="2"/>
</dbReference>
<evidence type="ECO:0000313" key="4">
    <source>
        <dbReference type="Proteomes" id="UP000002029"/>
    </source>
</evidence>
<dbReference type="GO" id="GO:0009239">
    <property type="term" value="P:enterobactin biosynthetic process"/>
    <property type="evidence" value="ECO:0007669"/>
    <property type="project" value="TreeGrafter"/>
</dbReference>
<dbReference type="OrthoDB" id="2472181at2"/>
<dbReference type="Proteomes" id="UP000002029">
    <property type="component" value="Chromosome"/>
</dbReference>
<organism evidence="3 4">
    <name type="scientific">Streptosporangium roseum (strain ATCC 12428 / DSM 43021 / JCM 3005 / KCTC 9067 / NCIMB 10171 / NRRL 2505 / NI 9100)</name>
    <dbReference type="NCBI Taxonomy" id="479432"/>
    <lineage>
        <taxon>Bacteria</taxon>
        <taxon>Bacillati</taxon>
        <taxon>Actinomycetota</taxon>
        <taxon>Actinomycetes</taxon>
        <taxon>Streptosporangiales</taxon>
        <taxon>Streptosporangiaceae</taxon>
        <taxon>Streptosporangium</taxon>
    </lineage>
</organism>
<gene>
    <name evidence="3" type="ordered locus">Sros_6976</name>
</gene>
<dbReference type="Gene3D" id="3.30.559.30">
    <property type="entry name" value="Nonribosomal peptide synthetase, condensation domain"/>
    <property type="match status" value="1"/>
</dbReference>
<dbReference type="AlphaFoldDB" id="D2B8S1"/>
<evidence type="ECO:0000259" key="2">
    <source>
        <dbReference type="Pfam" id="PF00668"/>
    </source>
</evidence>
<evidence type="ECO:0000256" key="1">
    <source>
        <dbReference type="SAM" id="MobiDB-lite"/>
    </source>
</evidence>
<dbReference type="PANTHER" id="PTHR45527">
    <property type="entry name" value="NONRIBOSOMAL PEPTIDE SYNTHETASE"/>
    <property type="match status" value="1"/>
</dbReference>
<dbReference type="GO" id="GO:0005829">
    <property type="term" value="C:cytosol"/>
    <property type="evidence" value="ECO:0007669"/>
    <property type="project" value="TreeGrafter"/>
</dbReference>